<protein>
    <submittedName>
        <fullName evidence="2">ABC-2 family transporter</fullName>
    </submittedName>
</protein>
<feature type="transmembrane region" description="Helical" evidence="1">
    <location>
        <begin position="74"/>
        <end position="95"/>
    </location>
</feature>
<proteinExistence type="predicted"/>
<gene>
    <name evidence="2" type="ORF">DFR56_104217</name>
</gene>
<feature type="transmembrane region" description="Helical" evidence="1">
    <location>
        <begin position="101"/>
        <end position="122"/>
    </location>
</feature>
<feature type="transmembrane region" description="Helical" evidence="1">
    <location>
        <begin position="12"/>
        <end position="30"/>
    </location>
</feature>
<name>A0A2V3W4F4_9BACI</name>
<keyword evidence="1" id="KW-0472">Membrane</keyword>
<reference evidence="2 3" key="1">
    <citation type="submission" date="2018-05" db="EMBL/GenBank/DDBJ databases">
        <title>Genomic Encyclopedia of Type Strains, Phase IV (KMG-IV): sequencing the most valuable type-strain genomes for metagenomic binning, comparative biology and taxonomic classification.</title>
        <authorList>
            <person name="Goeker M."/>
        </authorList>
    </citation>
    <scope>NUCLEOTIDE SEQUENCE [LARGE SCALE GENOMIC DNA]</scope>
    <source>
        <strain evidence="2 3">DSM 28556</strain>
    </source>
</reference>
<feature type="transmembrane region" description="Helical" evidence="1">
    <location>
        <begin position="36"/>
        <end position="53"/>
    </location>
</feature>
<dbReference type="Pfam" id="PF13346">
    <property type="entry name" value="ABC2_membrane_5"/>
    <property type="match status" value="1"/>
</dbReference>
<accession>A0A2V3W4F4</accession>
<keyword evidence="3" id="KW-1185">Reference proteome</keyword>
<evidence type="ECO:0000313" key="3">
    <source>
        <dbReference type="Proteomes" id="UP000247978"/>
    </source>
</evidence>
<dbReference type="EMBL" id="QJJQ01000004">
    <property type="protein sequence ID" value="PXW88064.1"/>
    <property type="molecule type" value="Genomic_DNA"/>
</dbReference>
<evidence type="ECO:0000313" key="2">
    <source>
        <dbReference type="EMBL" id="PXW88064.1"/>
    </source>
</evidence>
<feature type="transmembrane region" description="Helical" evidence="1">
    <location>
        <begin position="129"/>
        <end position="152"/>
    </location>
</feature>
<dbReference type="RefSeq" id="WP_110394882.1">
    <property type="nucleotide sequence ID" value="NZ_JBHUHB010000001.1"/>
</dbReference>
<organism evidence="2 3">
    <name type="scientific">Pseudogracilibacillus auburnensis</name>
    <dbReference type="NCBI Taxonomy" id="1494959"/>
    <lineage>
        <taxon>Bacteria</taxon>
        <taxon>Bacillati</taxon>
        <taxon>Bacillota</taxon>
        <taxon>Bacilli</taxon>
        <taxon>Bacillales</taxon>
        <taxon>Bacillaceae</taxon>
        <taxon>Pseudogracilibacillus</taxon>
    </lineage>
</organism>
<evidence type="ECO:0000256" key="1">
    <source>
        <dbReference type="SAM" id="Phobius"/>
    </source>
</evidence>
<feature type="transmembrane region" description="Helical" evidence="1">
    <location>
        <begin position="172"/>
        <end position="194"/>
    </location>
</feature>
<comment type="caution">
    <text evidence="2">The sequence shown here is derived from an EMBL/GenBank/DDBJ whole genome shotgun (WGS) entry which is preliminary data.</text>
</comment>
<dbReference type="Proteomes" id="UP000247978">
    <property type="component" value="Unassembled WGS sequence"/>
</dbReference>
<keyword evidence="1" id="KW-1133">Transmembrane helix</keyword>
<dbReference type="InterPro" id="IPR025699">
    <property type="entry name" value="ABC2_memb-like"/>
</dbReference>
<sequence length="199" mass="23104">MWQMVKRDWMLNHQLIVVVSLLLLIVHIFPLPNIPLITYFNFFIILCAYVFYFDRKNKVNRTIISLPLSKNIIVLARYVFLFLVFTLFFLYVWLLNQQLPGSIVLIIFTAICLAIAISLPIYYLVNSFLLAAIIQFLLLSVSSLVFLFGATYELFDPIYLFFFGLIDIQPVATLLLLSFISLCISYVISCFIFAKKDIV</sequence>
<keyword evidence="1" id="KW-0812">Transmembrane</keyword>
<dbReference type="AlphaFoldDB" id="A0A2V3W4F4"/>